<organism evidence="10 11">
    <name type="scientific">Lactobacillus gasseri (strain ATCC 33323 / DSM 20243 / BCRC 14619 / CIP 102991 / JCM 1131 / KCTC 3163 / NCIMB 11718 / NCTC 13722 / AM63)</name>
    <dbReference type="NCBI Taxonomy" id="324831"/>
    <lineage>
        <taxon>Bacteria</taxon>
        <taxon>Bacillati</taxon>
        <taxon>Bacillota</taxon>
        <taxon>Bacilli</taxon>
        <taxon>Lactobacillales</taxon>
        <taxon>Lactobacillaceae</taxon>
        <taxon>Lactobacillus</taxon>
    </lineage>
</organism>
<accession>A0A805YQD7</accession>
<evidence type="ECO:0000256" key="4">
    <source>
        <dbReference type="ARBA" id="ARBA00015872"/>
    </source>
</evidence>
<evidence type="ECO:0000256" key="1">
    <source>
        <dbReference type="ARBA" id="ARBA00001917"/>
    </source>
</evidence>
<dbReference type="InterPro" id="IPR027477">
    <property type="entry name" value="Succ_DH/fumarate_Rdtase_cat_sf"/>
</dbReference>
<protein>
    <recommendedName>
        <fullName evidence="4">Urocanate reductase</fullName>
        <ecNumber evidence="3">1.3.99.33</ecNumber>
    </recommendedName>
</protein>
<dbReference type="AlphaFoldDB" id="A0A805YQD7"/>
<keyword evidence="6" id="KW-0274">FAD</keyword>
<dbReference type="EMBL" id="CP000413">
    <property type="protein sequence ID" value="ABJ60445.1"/>
    <property type="molecule type" value="Genomic_DNA"/>
</dbReference>
<dbReference type="Gene3D" id="3.50.50.60">
    <property type="entry name" value="FAD/NAD(P)-binding domain"/>
    <property type="match status" value="1"/>
</dbReference>
<keyword evidence="7" id="KW-0560">Oxidoreductase</keyword>
<dbReference type="GO" id="GO:0016020">
    <property type="term" value="C:membrane"/>
    <property type="evidence" value="ECO:0007669"/>
    <property type="project" value="InterPro"/>
</dbReference>
<dbReference type="GeneID" id="29638339"/>
<dbReference type="GO" id="GO:0010181">
    <property type="term" value="F:FMN binding"/>
    <property type="evidence" value="ECO:0007669"/>
    <property type="project" value="InterPro"/>
</dbReference>
<dbReference type="InterPro" id="IPR007329">
    <property type="entry name" value="FMN-bd"/>
</dbReference>
<comment type="catalytic activity">
    <reaction evidence="8">
        <text>dihydrourocanate + A = urocanate + AH2</text>
        <dbReference type="Rhea" id="RHEA:36059"/>
        <dbReference type="ChEBI" id="CHEBI:13193"/>
        <dbReference type="ChEBI" id="CHEBI:17499"/>
        <dbReference type="ChEBI" id="CHEBI:27247"/>
        <dbReference type="ChEBI" id="CHEBI:72991"/>
        <dbReference type="EC" id="1.3.99.33"/>
    </reaction>
</comment>
<dbReference type="InterPro" id="IPR003953">
    <property type="entry name" value="FAD-dep_OxRdtase_2_FAD-bd"/>
</dbReference>
<evidence type="ECO:0000259" key="9">
    <source>
        <dbReference type="SMART" id="SM00900"/>
    </source>
</evidence>
<dbReference type="InterPro" id="IPR050315">
    <property type="entry name" value="FAD-oxidoreductase_2"/>
</dbReference>
<dbReference type="Pfam" id="PF00890">
    <property type="entry name" value="FAD_binding_2"/>
    <property type="match status" value="1"/>
</dbReference>
<dbReference type="GO" id="GO:0008202">
    <property type="term" value="P:steroid metabolic process"/>
    <property type="evidence" value="ECO:0007669"/>
    <property type="project" value="UniProtKB-ARBA"/>
</dbReference>
<proteinExistence type="predicted"/>
<name>A0A805YQD7_LACGA</name>
<evidence type="ECO:0000313" key="11">
    <source>
        <dbReference type="Proteomes" id="UP000000664"/>
    </source>
</evidence>
<dbReference type="RefSeq" id="WP_003647233.1">
    <property type="nucleotide sequence ID" value="NC_008530.1"/>
</dbReference>
<gene>
    <name evidence="10" type="ordered locus">LGAS_1072</name>
</gene>
<dbReference type="SUPFAM" id="SSF51905">
    <property type="entry name" value="FAD/NAD(P)-binding domain"/>
    <property type="match status" value="1"/>
</dbReference>
<comment type="cofactor">
    <cofactor evidence="1">
        <name>FMN</name>
        <dbReference type="ChEBI" id="CHEBI:58210"/>
    </cofactor>
</comment>
<keyword evidence="5" id="KW-0285">Flavoprotein</keyword>
<dbReference type="Pfam" id="PF04205">
    <property type="entry name" value="FMN_bind"/>
    <property type="match status" value="1"/>
</dbReference>
<evidence type="ECO:0000256" key="5">
    <source>
        <dbReference type="ARBA" id="ARBA00022630"/>
    </source>
</evidence>
<evidence type="ECO:0000256" key="2">
    <source>
        <dbReference type="ARBA" id="ARBA00001974"/>
    </source>
</evidence>
<evidence type="ECO:0000256" key="6">
    <source>
        <dbReference type="ARBA" id="ARBA00022827"/>
    </source>
</evidence>
<evidence type="ECO:0000256" key="7">
    <source>
        <dbReference type="ARBA" id="ARBA00023002"/>
    </source>
</evidence>
<evidence type="ECO:0000256" key="3">
    <source>
        <dbReference type="ARBA" id="ARBA00013137"/>
    </source>
</evidence>
<dbReference type="PANTHER" id="PTHR43400:SF10">
    <property type="entry name" value="3-OXOSTEROID 1-DEHYDROGENASE"/>
    <property type="match status" value="1"/>
</dbReference>
<dbReference type="Gene3D" id="3.90.700.10">
    <property type="entry name" value="Succinate dehydrogenase/fumarate reductase flavoprotein, catalytic domain"/>
    <property type="match status" value="1"/>
</dbReference>
<dbReference type="SUPFAM" id="SSF56425">
    <property type="entry name" value="Succinate dehydrogenase/fumarate reductase flavoprotein, catalytic domain"/>
    <property type="match status" value="1"/>
</dbReference>
<dbReference type="KEGG" id="lga:LGAS_1072"/>
<comment type="cofactor">
    <cofactor evidence="2">
        <name>FAD</name>
        <dbReference type="ChEBI" id="CHEBI:57692"/>
    </cofactor>
</comment>
<dbReference type="InterPro" id="IPR036188">
    <property type="entry name" value="FAD/NAD-bd_sf"/>
</dbReference>
<dbReference type="PANTHER" id="PTHR43400">
    <property type="entry name" value="FUMARATE REDUCTASE"/>
    <property type="match status" value="1"/>
</dbReference>
<dbReference type="EC" id="1.3.99.33" evidence="3"/>
<evidence type="ECO:0000313" key="10">
    <source>
        <dbReference type="EMBL" id="ABJ60445.1"/>
    </source>
</evidence>
<dbReference type="Proteomes" id="UP000000664">
    <property type="component" value="Chromosome"/>
</dbReference>
<reference evidence="10 11" key="1">
    <citation type="journal article" date="2006" name="Proc. Natl. Acad. Sci. U.S.A.">
        <title>Comparative genomics of the lactic acid bacteria.</title>
        <authorList>
            <person name="Makarova K."/>
            <person name="Slesarev A."/>
            <person name="Wolf Y."/>
            <person name="Sorokin A."/>
            <person name="Mirkin B."/>
            <person name="Koonin E."/>
            <person name="Pavlov A."/>
            <person name="Pavlova N."/>
            <person name="Karamychev V."/>
            <person name="Polouchine N."/>
            <person name="Shakhova V."/>
            <person name="Grigoriev I."/>
            <person name="Lou Y."/>
            <person name="Rohksar D."/>
            <person name="Lucas S."/>
            <person name="Huang K."/>
            <person name="Goodstein D.M."/>
            <person name="Hawkins T."/>
            <person name="Plengvidhya V."/>
            <person name="Welker D."/>
            <person name="Hughes J."/>
            <person name="Goh Y."/>
            <person name="Benson A."/>
            <person name="Baldwin K."/>
            <person name="Lee J.H."/>
            <person name="Diaz-Muniz I."/>
            <person name="Dosti B."/>
            <person name="Smeianov V."/>
            <person name="Wechter W."/>
            <person name="Barabote R."/>
            <person name="Lorca G."/>
            <person name="Altermann E."/>
            <person name="Barrangou R."/>
            <person name="Ganesan B."/>
            <person name="Xie Y."/>
            <person name="Rawsthorne H."/>
            <person name="Tamir D."/>
            <person name="Parker C."/>
            <person name="Breidt F."/>
            <person name="Broadbent J."/>
            <person name="Hutkins R."/>
            <person name="O'Sullivan D."/>
            <person name="Steele J."/>
            <person name="Unlu G."/>
            <person name="Saier M."/>
            <person name="Klaenhammer T."/>
            <person name="Richardson P."/>
            <person name="Kozyavkin S."/>
            <person name="Weimer B."/>
            <person name="Mills D."/>
        </authorList>
    </citation>
    <scope>NUCLEOTIDE SEQUENCE [LARGE SCALE GENOMIC DNA]</scope>
    <source>
        <strain evidence="11">ATCC 33323 / DSM 20243 / BCRC 14619 / CIP 102991 / JCM 1131 / KCTC 3163 / NCIMB 11718 / NCTC 13722 / AM63</strain>
    </source>
</reference>
<dbReference type="PRINTS" id="PR00411">
    <property type="entry name" value="PNDRDTASEI"/>
</dbReference>
<evidence type="ECO:0000256" key="8">
    <source>
        <dbReference type="ARBA" id="ARBA00049922"/>
    </source>
</evidence>
<sequence length="598" mass="64718">MVQFSAREKGFHNEIEAVIDVDKDNEKLKKVWAKDIAENTIGAVGIKKWLRKANQKGSVEVDAISGASISTGAFRKAAIKAANEAGLIKVNTDAITGASQNDSHSEYNGIPKPANFPLINKLTTEKEIVKYDDTYDIVVVGAGGAGLSAAATAAENNASVMVIEKQGIAGGTTNYSGGVIQAAGDKWQKKYTKYQNDTPENHEKEYMKAGEGRVYQELVHDFTQNSPKNIEWLSKMGIKWTSVYGHTEIPYAKENFADRIHVYEGGGAGGNGIILTQALLNYSKKQGARFTYNTAVVGLIVSNDRHKVLGVVTEDHSRKLKYLKARRGVILATASIDQNLELAKDLSPQHYEDVKAHHCWSVQTDRGDGIVMGMSLGAAVTGFGGTIDFDARTGNGTDDRLPTIPSIFVNGKGLRFVNEDSTYAYGFRAIFNQEKQLNKPTYQIFGQTSISEKASPWSTESLDTDVKNGLVIKASSLKELSSLIDVPVNNLVKSVNTWNRNAAKGIDPEYDRTMGVKPFSGPYYAYKNTPGNLGAIGGLKINKKCNVLDIYQQPITGLYAAGLNAGGWIGSYYPGSGTAVGGVIHQGRRAAKSILGLE</sequence>
<dbReference type="GO" id="GO:0033765">
    <property type="term" value="F:steroid dehydrogenase activity, acting on the CH-CH group of donors"/>
    <property type="evidence" value="ECO:0007669"/>
    <property type="project" value="UniProtKB-ARBA"/>
</dbReference>
<feature type="domain" description="FMN-binding" evidence="9">
    <location>
        <begin position="10"/>
        <end position="85"/>
    </location>
</feature>
<dbReference type="SMART" id="SM00900">
    <property type="entry name" value="FMN_bind"/>
    <property type="match status" value="1"/>
</dbReference>